<sequence length="137" mass="14065">MTAIGVIILILAAALLIIGGMAAARKLPGNNIIGLRVEEARKSQEIWELSHAVAGPVWMVGGVALIFGGTVALGAQGWMWIIPVLAVIASVLAISIGANLGARAAHLADKAAKEADKPTVNINALRQAAQSADQKDS</sequence>
<keyword evidence="1" id="KW-0812">Transmembrane</keyword>
<keyword evidence="1" id="KW-0472">Membrane</keyword>
<dbReference type="EMBL" id="CP009249">
    <property type="protein sequence ID" value="APT93540.1"/>
    <property type="molecule type" value="Genomic_DNA"/>
</dbReference>
<proteinExistence type="predicted"/>
<organism evidence="2 3">
    <name type="scientific">Corynebacterium phocae</name>
    <dbReference type="NCBI Taxonomy" id="161895"/>
    <lineage>
        <taxon>Bacteria</taxon>
        <taxon>Bacillati</taxon>
        <taxon>Actinomycetota</taxon>
        <taxon>Actinomycetes</taxon>
        <taxon>Mycobacteriales</taxon>
        <taxon>Corynebacteriaceae</taxon>
        <taxon>Corynebacterium</taxon>
    </lineage>
</organism>
<dbReference type="InterPro" id="IPR025962">
    <property type="entry name" value="SdpI/YhfL"/>
</dbReference>
<reference evidence="2 3" key="1">
    <citation type="submission" date="2014-08" db="EMBL/GenBank/DDBJ databases">
        <title>Complete genome sequence of Corynebacterium phocae M408/89/1(T)(=DSM 44612(T)), isolated from the common seal (Phoca vitulina).</title>
        <authorList>
            <person name="Ruckert C."/>
            <person name="Albersmeier A."/>
            <person name="Winkler A."/>
            <person name="Kalinowski J."/>
        </authorList>
    </citation>
    <scope>NUCLEOTIDE SEQUENCE [LARGE SCALE GENOMIC DNA]</scope>
    <source>
        <strain evidence="2 3">M408/89/1</strain>
    </source>
</reference>
<keyword evidence="1" id="KW-1133">Transmembrane helix</keyword>
<dbReference type="KEGG" id="cpho:CPHO_12285"/>
<feature type="transmembrane region" description="Helical" evidence="1">
    <location>
        <begin position="46"/>
        <end position="72"/>
    </location>
</feature>
<feature type="transmembrane region" description="Helical" evidence="1">
    <location>
        <begin position="6"/>
        <end position="25"/>
    </location>
</feature>
<dbReference type="Pfam" id="PF13630">
    <property type="entry name" value="SdpI"/>
    <property type="match status" value="1"/>
</dbReference>
<gene>
    <name evidence="2" type="ORF">CPHO_12285</name>
</gene>
<dbReference type="OrthoDB" id="4420493at2"/>
<keyword evidence="3" id="KW-1185">Reference proteome</keyword>
<dbReference type="Proteomes" id="UP000185491">
    <property type="component" value="Chromosome"/>
</dbReference>
<evidence type="ECO:0000256" key="1">
    <source>
        <dbReference type="SAM" id="Phobius"/>
    </source>
</evidence>
<evidence type="ECO:0000313" key="2">
    <source>
        <dbReference type="EMBL" id="APT93540.1"/>
    </source>
</evidence>
<accession>A0A1L7D5Z6</accession>
<name>A0A1L7D5Z6_9CORY</name>
<dbReference type="AlphaFoldDB" id="A0A1L7D5Z6"/>
<evidence type="ECO:0000313" key="3">
    <source>
        <dbReference type="Proteomes" id="UP000185491"/>
    </source>
</evidence>
<dbReference type="RefSeq" id="WP_075736238.1">
    <property type="nucleotide sequence ID" value="NZ_CP009249.1"/>
</dbReference>
<feature type="transmembrane region" description="Helical" evidence="1">
    <location>
        <begin position="78"/>
        <end position="100"/>
    </location>
</feature>
<protein>
    <submittedName>
        <fullName evidence="2">Membrane protein</fullName>
    </submittedName>
</protein>
<dbReference type="STRING" id="161895.CPHO_12285"/>